<name>A0A2H5XFM4_9BACT</name>
<accession>A0A2H5XFM4</accession>
<proteinExistence type="predicted"/>
<dbReference type="AlphaFoldDB" id="A0A2H5XFM4"/>
<dbReference type="EMBL" id="BEHT01000045">
    <property type="protein sequence ID" value="GBC99983.1"/>
    <property type="molecule type" value="Genomic_DNA"/>
</dbReference>
<gene>
    <name evidence="1" type="ORF">HRbin17_02516</name>
</gene>
<evidence type="ECO:0000313" key="1">
    <source>
        <dbReference type="EMBL" id="GBC99983.1"/>
    </source>
</evidence>
<organism evidence="1 2">
    <name type="scientific">Candidatus Fervidibacter japonicus</name>
    <dbReference type="NCBI Taxonomy" id="2035412"/>
    <lineage>
        <taxon>Bacteria</taxon>
        <taxon>Candidatus Fervidibacterota</taxon>
        <taxon>Candidatus Fervidibacter</taxon>
    </lineage>
</organism>
<evidence type="ECO:0000313" key="2">
    <source>
        <dbReference type="Proteomes" id="UP000236173"/>
    </source>
</evidence>
<dbReference type="Proteomes" id="UP000236173">
    <property type="component" value="Unassembled WGS sequence"/>
</dbReference>
<reference evidence="2" key="1">
    <citation type="submission" date="2017-09" db="EMBL/GenBank/DDBJ databases">
        <title>Metaegenomics of thermophilic ammonia-oxidizing enrichment culture.</title>
        <authorList>
            <person name="Kato S."/>
            <person name="Suzuki K."/>
        </authorList>
    </citation>
    <scope>NUCLEOTIDE SEQUENCE [LARGE SCALE GENOMIC DNA]</scope>
</reference>
<protein>
    <submittedName>
        <fullName evidence="1">Uncharacterized protein</fullName>
    </submittedName>
</protein>
<sequence length="47" mass="5571">MRRFIRPIFFGGSGEPPSERFFSFKALKCPHYLFHHYPLLLQRCGKG</sequence>
<comment type="caution">
    <text evidence="1">The sequence shown here is derived from an EMBL/GenBank/DDBJ whole genome shotgun (WGS) entry which is preliminary data.</text>
</comment>